<protein>
    <submittedName>
        <fullName evidence="7">FAD-binding protein</fullName>
    </submittedName>
</protein>
<dbReference type="PROSITE" id="PS51387">
    <property type="entry name" value="FAD_PCMH"/>
    <property type="match status" value="1"/>
</dbReference>
<evidence type="ECO:0000259" key="6">
    <source>
        <dbReference type="PROSITE" id="PS51387"/>
    </source>
</evidence>
<feature type="domain" description="FAD-binding PCMH-type" evidence="6">
    <location>
        <begin position="72"/>
        <end position="242"/>
    </location>
</feature>
<accession>M9Z9T9</accession>
<dbReference type="InterPro" id="IPR016169">
    <property type="entry name" value="FAD-bd_PCMH_sub2"/>
</dbReference>
<dbReference type="InterPro" id="IPR016166">
    <property type="entry name" value="FAD-bd_PCMH"/>
</dbReference>
<gene>
    <name evidence="7" type="ORF">GME4397_g</name>
</gene>
<dbReference type="AlphaFoldDB" id="M9Z9T9"/>
<evidence type="ECO:0000313" key="7">
    <source>
        <dbReference type="EMBL" id="AGK29881.1"/>
    </source>
</evidence>
<dbReference type="GO" id="GO:0016491">
    <property type="term" value="F:oxidoreductase activity"/>
    <property type="evidence" value="ECO:0007669"/>
    <property type="project" value="UniProtKB-KW"/>
</dbReference>
<dbReference type="Gene3D" id="3.30.465.10">
    <property type="match status" value="1"/>
</dbReference>
<keyword evidence="4" id="KW-0560">Oxidoreductase</keyword>
<dbReference type="SUPFAM" id="SSF56176">
    <property type="entry name" value="FAD-binding/transporter-associated domain-like"/>
    <property type="match status" value="1"/>
</dbReference>
<keyword evidence="5" id="KW-0732">Signal</keyword>
<dbReference type="InterPro" id="IPR006094">
    <property type="entry name" value="Oxid_FAD_bind_N"/>
</dbReference>
<sequence>MPSLKFFTTVALATIASVTAAFAHQELLSDSRLSVPSPACQQIQESISSSSAVYYPDQPEYEKGIHHWASSSTEQAECVVEPGTPEDVATILNIVGETRTPFGVKGGGHSANRGFSSTTGVMIAMSRFTMVAYNPDTQTVDVGAGNVWDDVYRAVAPHGVNVVGGRVKGIGVAGFVLGGGYSWNTNEYGLALDNVVAVELVKPTGEIAQVDAESDPELLAALKGGLNNFGIVTRFTLRTHPQGEVWGGFIAYTEAEYSALSIATAKFSKDVVDPKASMVTLYNIVHGQHFPAVILFYDGSEPPAGIFDDFLDIKPLMKDIKTREFNDMIFGLPTGDATVGARVAFHTIALETYSESLMNFIAEEARASSASTSDKSGFFVFYAAEPFLPNITMHSLNQSSAYPASRSTTTSYSPFNLYFAWTNPEHDTEMQHTIKESAMRIQRFAVDEGQVSIMGKDATWYPNYALSDTPIERIWGKNLEWMMRVKRRVDPKNIMNLAGGFKVLLPNVE</sequence>
<dbReference type="EMBL" id="KC520524">
    <property type="protein sequence ID" value="AGK29881.1"/>
    <property type="molecule type" value="Genomic_DNA"/>
</dbReference>
<reference evidence="7" key="1">
    <citation type="journal article" date="2013" name="Microbiol. Res.">
        <title>Genes encoding FAD-binding proteins in Volvariella volvacea exhibit differential expression in homokaryons and heterokaryons.</title>
        <authorList>
            <person name="Meng L."/>
            <person name="Yan J."/>
            <person name="Xie B."/>
            <person name="Li Y."/>
            <person name="Chen B."/>
            <person name="Liu S."/>
            <person name="Li D."/>
            <person name="Yang Z."/>
            <person name="Zeng X."/>
            <person name="Deng Y."/>
            <person name="Jiang Y."/>
        </authorList>
    </citation>
    <scope>NUCLEOTIDE SEQUENCE</scope>
    <source>
        <strain evidence="7">PYd21</strain>
    </source>
</reference>
<dbReference type="PANTHER" id="PTHR42973">
    <property type="entry name" value="BINDING OXIDOREDUCTASE, PUTATIVE (AFU_ORTHOLOGUE AFUA_1G17690)-RELATED"/>
    <property type="match status" value="1"/>
</dbReference>
<feature type="signal peptide" evidence="5">
    <location>
        <begin position="1"/>
        <end position="23"/>
    </location>
</feature>
<evidence type="ECO:0000256" key="4">
    <source>
        <dbReference type="ARBA" id="ARBA00023002"/>
    </source>
</evidence>
<feature type="chain" id="PRO_5004104706" evidence="5">
    <location>
        <begin position="24"/>
        <end position="509"/>
    </location>
</feature>
<name>M9Z9T9_9AGAR</name>
<proteinExistence type="inferred from homology"/>
<evidence type="ECO:0000256" key="5">
    <source>
        <dbReference type="SAM" id="SignalP"/>
    </source>
</evidence>
<dbReference type="InterPro" id="IPR016167">
    <property type="entry name" value="FAD-bd_PCMH_sub1"/>
</dbReference>
<evidence type="ECO:0000256" key="3">
    <source>
        <dbReference type="ARBA" id="ARBA00022827"/>
    </source>
</evidence>
<dbReference type="InterPro" id="IPR050416">
    <property type="entry name" value="FAD-linked_Oxidoreductase"/>
</dbReference>
<evidence type="ECO:0000256" key="2">
    <source>
        <dbReference type="ARBA" id="ARBA00022630"/>
    </source>
</evidence>
<keyword evidence="3" id="KW-0274">FAD</keyword>
<keyword evidence="2" id="KW-0285">Flavoprotein</keyword>
<dbReference type="InterPro" id="IPR036318">
    <property type="entry name" value="FAD-bd_PCMH-like_sf"/>
</dbReference>
<organism evidence="7">
    <name type="scientific">Volvariella volvacea</name>
    <dbReference type="NCBI Taxonomy" id="36659"/>
    <lineage>
        <taxon>Eukaryota</taxon>
        <taxon>Fungi</taxon>
        <taxon>Dikarya</taxon>
        <taxon>Basidiomycota</taxon>
        <taxon>Agaricomycotina</taxon>
        <taxon>Agaricomycetes</taxon>
        <taxon>Agaricomycetidae</taxon>
        <taxon>Agaricales</taxon>
        <taxon>Pluteineae</taxon>
        <taxon>Pluteaceae</taxon>
        <taxon>Volvariella</taxon>
    </lineage>
</organism>
<dbReference type="GO" id="GO:0071949">
    <property type="term" value="F:FAD binding"/>
    <property type="evidence" value="ECO:0007669"/>
    <property type="project" value="InterPro"/>
</dbReference>
<dbReference type="Pfam" id="PF01565">
    <property type="entry name" value="FAD_binding_4"/>
    <property type="match status" value="1"/>
</dbReference>
<evidence type="ECO:0000256" key="1">
    <source>
        <dbReference type="ARBA" id="ARBA00005466"/>
    </source>
</evidence>
<dbReference type="Gene3D" id="3.30.43.10">
    <property type="entry name" value="Uridine Diphospho-n-acetylenolpyruvylglucosamine Reductase, domain 2"/>
    <property type="match status" value="1"/>
</dbReference>
<dbReference type="Gene3D" id="3.40.462.20">
    <property type="match status" value="1"/>
</dbReference>
<dbReference type="PANTHER" id="PTHR42973:SF13">
    <property type="entry name" value="FAD-BINDING PCMH-TYPE DOMAIN-CONTAINING PROTEIN"/>
    <property type="match status" value="1"/>
</dbReference>
<comment type="similarity">
    <text evidence="1">Belongs to the oxygen-dependent FAD-linked oxidoreductase family.</text>
</comment>